<organism evidence="1 2">
    <name type="scientific">Candidatus Desantisbacteria bacterium CG_4_10_14_0_8_um_filter_48_22</name>
    <dbReference type="NCBI Taxonomy" id="1974543"/>
    <lineage>
        <taxon>Bacteria</taxon>
        <taxon>Candidatus Desantisiibacteriota</taxon>
    </lineage>
</organism>
<evidence type="ECO:0000313" key="1">
    <source>
        <dbReference type="EMBL" id="PIZ18219.1"/>
    </source>
</evidence>
<dbReference type="Proteomes" id="UP000229307">
    <property type="component" value="Unassembled WGS sequence"/>
</dbReference>
<evidence type="ECO:0000313" key="2">
    <source>
        <dbReference type="Proteomes" id="UP000229307"/>
    </source>
</evidence>
<gene>
    <name evidence="1" type="ORF">COY52_00590</name>
</gene>
<name>A0A2M7SFE5_9BACT</name>
<sequence>MIIIDGYKINTFTNLSEAVCLKILEIIQKEFGEIGDFLIEEDEVGFRVYRGYFENAPKMINEMELKLELIEKNDYHFALGYRIVR</sequence>
<reference evidence="2" key="1">
    <citation type="submission" date="2017-09" db="EMBL/GenBank/DDBJ databases">
        <title>Depth-based differentiation of microbial function through sediment-hosted aquifers and enrichment of novel symbionts in the deep terrestrial subsurface.</title>
        <authorList>
            <person name="Probst A.J."/>
            <person name="Ladd B."/>
            <person name="Jarett J.K."/>
            <person name="Geller-Mcgrath D.E."/>
            <person name="Sieber C.M.K."/>
            <person name="Emerson J.B."/>
            <person name="Anantharaman K."/>
            <person name="Thomas B.C."/>
            <person name="Malmstrom R."/>
            <person name="Stieglmeier M."/>
            <person name="Klingl A."/>
            <person name="Woyke T."/>
            <person name="Ryan C.M."/>
            <person name="Banfield J.F."/>
        </authorList>
    </citation>
    <scope>NUCLEOTIDE SEQUENCE [LARGE SCALE GENOMIC DNA]</scope>
</reference>
<protein>
    <submittedName>
        <fullName evidence="1">Uncharacterized protein</fullName>
    </submittedName>
</protein>
<proteinExistence type="predicted"/>
<dbReference type="AlphaFoldDB" id="A0A2M7SFE5"/>
<comment type="caution">
    <text evidence="1">The sequence shown here is derived from an EMBL/GenBank/DDBJ whole genome shotgun (WGS) entry which is preliminary data.</text>
</comment>
<dbReference type="EMBL" id="PFMR01000021">
    <property type="protein sequence ID" value="PIZ18219.1"/>
    <property type="molecule type" value="Genomic_DNA"/>
</dbReference>
<accession>A0A2M7SFE5</accession>